<sequence length="379" mass="41052">MSATIPARKPARPYFSSGPCAKPPGYSPEKLATESLGRSHRAKIGKTRLQYCIDLMREVLQLPDTHRIGIVPGSDTGAFEMAMWTMLGARPVTTLAWESFGEGWVTDAAKQLKLDPTILRADYGQIPDLNAIDWSNDVLFTWNGTTSGVRVPNADFIPADREGLSFADATSAVFAYDIDWSKIDVATFSWQKVLGGEGGHGVLILGPRAVERLETYTPAWPLPKVFRLVSKGKLAEGVFKGETINTPSMLAVEDAIFALEWAKDLGGLKGLQARSDANAAALNKIVEERSWLSHLAADEATRSKTSVCLSVEGADADFIKKFAALLEKQGAAYDIAGYRDAPAGLRIWCGATVNAEDIADLGPWLDWAYETTKAELAAA</sequence>
<dbReference type="EMBL" id="JACHOA010000002">
    <property type="protein sequence ID" value="MBB4612931.1"/>
    <property type="molecule type" value="Genomic_DNA"/>
</dbReference>
<dbReference type="InterPro" id="IPR006271">
    <property type="entry name" value="Pser_aminoTfrase_methanosarc"/>
</dbReference>
<keyword evidence="10" id="KW-0664">Pyridoxine biosynthesis</keyword>
<dbReference type="PANTHER" id="PTHR21152">
    <property type="entry name" value="AMINOTRANSFERASE CLASS V"/>
    <property type="match status" value="1"/>
</dbReference>
<dbReference type="NCBIfam" id="NF002841">
    <property type="entry name" value="PRK03080.1-2"/>
    <property type="match status" value="1"/>
</dbReference>
<dbReference type="Pfam" id="PF00266">
    <property type="entry name" value="Aminotran_5"/>
    <property type="match status" value="1"/>
</dbReference>
<accession>A0A7W7ETI7</accession>
<dbReference type="SUPFAM" id="SSF53383">
    <property type="entry name" value="PLP-dependent transferases"/>
    <property type="match status" value="1"/>
</dbReference>
<dbReference type="Gene3D" id="3.40.640.10">
    <property type="entry name" value="Type I PLP-dependent aspartate aminotransferase-like (Major domain)"/>
    <property type="match status" value="1"/>
</dbReference>
<dbReference type="GO" id="GO:0019265">
    <property type="term" value="P:glycine biosynthetic process, by transamination of glyoxylate"/>
    <property type="evidence" value="ECO:0007669"/>
    <property type="project" value="TreeGrafter"/>
</dbReference>
<comment type="caution">
    <text evidence="17">The sequence shown here is derived from an EMBL/GenBank/DDBJ whole genome shotgun (WGS) entry which is preliminary data.</text>
</comment>
<proteinExistence type="inferred from homology"/>
<evidence type="ECO:0000256" key="10">
    <source>
        <dbReference type="ARBA" id="ARBA00023096"/>
    </source>
</evidence>
<dbReference type="Proteomes" id="UP000538566">
    <property type="component" value="Unassembled WGS sequence"/>
</dbReference>
<keyword evidence="11" id="KW-0718">Serine biosynthesis</keyword>
<evidence type="ECO:0000256" key="15">
    <source>
        <dbReference type="SAM" id="MobiDB-lite"/>
    </source>
</evidence>
<comment type="pathway">
    <text evidence="2">Amino-acid biosynthesis; L-serine biosynthesis; L-serine from 3-phospho-D-glycerate: step 2/3.</text>
</comment>
<dbReference type="GO" id="GO:0008615">
    <property type="term" value="P:pyridoxine biosynthetic process"/>
    <property type="evidence" value="ECO:0007669"/>
    <property type="project" value="UniProtKB-KW"/>
</dbReference>
<evidence type="ECO:0000256" key="5">
    <source>
        <dbReference type="ARBA" id="ARBA00022490"/>
    </source>
</evidence>
<reference evidence="17 18" key="1">
    <citation type="submission" date="2020-08" db="EMBL/GenBank/DDBJ databases">
        <title>Genomic Encyclopedia of Type Strains, Phase IV (KMG-IV): sequencing the most valuable type-strain genomes for metagenomic binning, comparative biology and taxonomic classification.</title>
        <authorList>
            <person name="Goeker M."/>
        </authorList>
    </citation>
    <scope>NUCLEOTIDE SEQUENCE [LARGE SCALE GENOMIC DNA]</scope>
    <source>
        <strain evidence="17 18">DSM 17507</strain>
    </source>
</reference>
<keyword evidence="5" id="KW-0963">Cytoplasm</keyword>
<dbReference type="GO" id="GO:0004760">
    <property type="term" value="F:L-serine-pyruvate transaminase activity"/>
    <property type="evidence" value="ECO:0007669"/>
    <property type="project" value="TreeGrafter"/>
</dbReference>
<dbReference type="GO" id="GO:0004648">
    <property type="term" value="F:O-phospho-L-serine:2-oxoglutarate aminotransferase activity"/>
    <property type="evidence" value="ECO:0007669"/>
    <property type="project" value="UniProtKB-EC"/>
</dbReference>
<name>A0A7W7ETI7_9SPHN</name>
<feature type="domain" description="Aminotransferase class V" evidence="16">
    <location>
        <begin position="138"/>
        <end position="332"/>
    </location>
</feature>
<dbReference type="InterPro" id="IPR022278">
    <property type="entry name" value="Pser_aminoTfrase"/>
</dbReference>
<gene>
    <name evidence="17" type="ORF">GGR37_001190</name>
</gene>
<evidence type="ECO:0000256" key="12">
    <source>
        <dbReference type="ARBA" id="ARBA00031421"/>
    </source>
</evidence>
<dbReference type="OrthoDB" id="9772439at2"/>
<dbReference type="GO" id="GO:0008453">
    <property type="term" value="F:alanine-glyoxylate transaminase activity"/>
    <property type="evidence" value="ECO:0007669"/>
    <property type="project" value="TreeGrafter"/>
</dbReference>
<dbReference type="EC" id="2.6.1.52" evidence="4"/>
<comment type="cofactor">
    <cofactor evidence="1">
        <name>pyridoxal 5'-phosphate</name>
        <dbReference type="ChEBI" id="CHEBI:597326"/>
    </cofactor>
</comment>
<organism evidence="17 18">
    <name type="scientific">Novosphingobium taihuense</name>
    <dbReference type="NCBI Taxonomy" id="260085"/>
    <lineage>
        <taxon>Bacteria</taxon>
        <taxon>Pseudomonadati</taxon>
        <taxon>Pseudomonadota</taxon>
        <taxon>Alphaproteobacteria</taxon>
        <taxon>Sphingomonadales</taxon>
        <taxon>Sphingomonadaceae</taxon>
        <taxon>Novosphingobium</taxon>
    </lineage>
</organism>
<evidence type="ECO:0000256" key="9">
    <source>
        <dbReference type="ARBA" id="ARBA00022898"/>
    </source>
</evidence>
<dbReference type="CDD" id="cd01494">
    <property type="entry name" value="AAT_I"/>
    <property type="match status" value="1"/>
</dbReference>
<dbReference type="InterPro" id="IPR000192">
    <property type="entry name" value="Aminotrans_V_dom"/>
</dbReference>
<dbReference type="PANTHER" id="PTHR21152:SF40">
    <property type="entry name" value="ALANINE--GLYOXYLATE AMINOTRANSFERASE"/>
    <property type="match status" value="1"/>
</dbReference>
<evidence type="ECO:0000256" key="8">
    <source>
        <dbReference type="ARBA" id="ARBA00022679"/>
    </source>
</evidence>
<comment type="similarity">
    <text evidence="3">Belongs to the class-V pyridoxal-phosphate-dependent aminotransferase family. SerC subfamily.</text>
</comment>
<keyword evidence="18" id="KW-1185">Reference proteome</keyword>
<evidence type="ECO:0000256" key="4">
    <source>
        <dbReference type="ARBA" id="ARBA00013030"/>
    </source>
</evidence>
<evidence type="ECO:0000256" key="2">
    <source>
        <dbReference type="ARBA" id="ARBA00005099"/>
    </source>
</evidence>
<keyword evidence="6 17" id="KW-0032">Aminotransferase</keyword>
<dbReference type="GO" id="GO:0006564">
    <property type="term" value="P:L-serine biosynthetic process"/>
    <property type="evidence" value="ECO:0007669"/>
    <property type="project" value="UniProtKB-KW"/>
</dbReference>
<evidence type="ECO:0000259" key="16">
    <source>
        <dbReference type="Pfam" id="PF00266"/>
    </source>
</evidence>
<dbReference type="AlphaFoldDB" id="A0A7W7ETI7"/>
<evidence type="ECO:0000313" key="18">
    <source>
        <dbReference type="Proteomes" id="UP000538566"/>
    </source>
</evidence>
<evidence type="ECO:0000256" key="7">
    <source>
        <dbReference type="ARBA" id="ARBA00022605"/>
    </source>
</evidence>
<keyword evidence="8 17" id="KW-0808">Transferase</keyword>
<evidence type="ECO:0000256" key="13">
    <source>
        <dbReference type="ARBA" id="ARBA00047630"/>
    </source>
</evidence>
<dbReference type="Gene3D" id="3.90.1150.10">
    <property type="entry name" value="Aspartate Aminotransferase, domain 1"/>
    <property type="match status" value="1"/>
</dbReference>
<protein>
    <recommendedName>
        <fullName evidence="4">phosphoserine transaminase</fullName>
        <ecNumber evidence="4">2.6.1.52</ecNumber>
    </recommendedName>
    <alternativeName>
        <fullName evidence="12">Phosphohydroxythreonine aminotransferase</fullName>
    </alternativeName>
</protein>
<dbReference type="UniPathway" id="UPA00135">
    <property type="reaction ID" value="UER00197"/>
</dbReference>
<dbReference type="InterPro" id="IPR015424">
    <property type="entry name" value="PyrdxlP-dep_Trfase"/>
</dbReference>
<dbReference type="RefSeq" id="WP_144907446.1">
    <property type="nucleotide sequence ID" value="NZ_JACHOA010000002.1"/>
</dbReference>
<evidence type="ECO:0000256" key="1">
    <source>
        <dbReference type="ARBA" id="ARBA00001933"/>
    </source>
</evidence>
<dbReference type="PIRSF" id="PIRSF000525">
    <property type="entry name" value="SerC"/>
    <property type="match status" value="1"/>
</dbReference>
<keyword evidence="9" id="KW-0663">Pyridoxal phosphate</keyword>
<evidence type="ECO:0000256" key="14">
    <source>
        <dbReference type="ARBA" id="ARBA00049007"/>
    </source>
</evidence>
<evidence type="ECO:0000256" key="6">
    <source>
        <dbReference type="ARBA" id="ARBA00022576"/>
    </source>
</evidence>
<dbReference type="InterPro" id="IPR015422">
    <property type="entry name" value="PyrdxlP-dep_Trfase_small"/>
</dbReference>
<dbReference type="NCBIfam" id="TIGR01365">
    <property type="entry name" value="serC_2"/>
    <property type="match status" value="1"/>
</dbReference>
<comment type="catalytic activity">
    <reaction evidence="14">
        <text>O-phospho-L-serine + 2-oxoglutarate = 3-phosphooxypyruvate + L-glutamate</text>
        <dbReference type="Rhea" id="RHEA:14329"/>
        <dbReference type="ChEBI" id="CHEBI:16810"/>
        <dbReference type="ChEBI" id="CHEBI:18110"/>
        <dbReference type="ChEBI" id="CHEBI:29985"/>
        <dbReference type="ChEBI" id="CHEBI:57524"/>
        <dbReference type="EC" id="2.6.1.52"/>
    </reaction>
</comment>
<evidence type="ECO:0000313" key="17">
    <source>
        <dbReference type="EMBL" id="MBB4612931.1"/>
    </source>
</evidence>
<evidence type="ECO:0000256" key="3">
    <source>
        <dbReference type="ARBA" id="ARBA00006904"/>
    </source>
</evidence>
<feature type="region of interest" description="Disordered" evidence="15">
    <location>
        <begin position="1"/>
        <end position="34"/>
    </location>
</feature>
<evidence type="ECO:0000256" key="11">
    <source>
        <dbReference type="ARBA" id="ARBA00023299"/>
    </source>
</evidence>
<comment type="catalytic activity">
    <reaction evidence="13">
        <text>4-(phosphooxy)-L-threonine + 2-oxoglutarate = (R)-3-hydroxy-2-oxo-4-phosphooxybutanoate + L-glutamate</text>
        <dbReference type="Rhea" id="RHEA:16573"/>
        <dbReference type="ChEBI" id="CHEBI:16810"/>
        <dbReference type="ChEBI" id="CHEBI:29985"/>
        <dbReference type="ChEBI" id="CHEBI:58452"/>
        <dbReference type="ChEBI" id="CHEBI:58538"/>
        <dbReference type="EC" id="2.6.1.52"/>
    </reaction>
</comment>
<keyword evidence="7" id="KW-0028">Amino-acid biosynthesis</keyword>
<dbReference type="InterPro" id="IPR015421">
    <property type="entry name" value="PyrdxlP-dep_Trfase_major"/>
</dbReference>